<feature type="non-terminal residue" evidence="2">
    <location>
        <position position="95"/>
    </location>
</feature>
<reference evidence="2" key="1">
    <citation type="journal article" date="2015" name="BMC Genomics">
        <title>Comparative genomics of Fructobacillus spp. and Leuconostoc spp. reveals niche-specific evolution of Fructobacillus spp.</title>
        <authorList>
            <person name="Endo A."/>
            <person name="Tanizawa Y."/>
            <person name="Tanaka N."/>
            <person name="Maeno S."/>
            <person name="Kumar H."/>
            <person name="Shiwa Y."/>
            <person name="Okada S."/>
            <person name="Yoshikawa H."/>
            <person name="Dicks L."/>
            <person name="Nakagawa J."/>
            <person name="Arita M."/>
        </authorList>
    </citation>
    <scope>NUCLEOTIDE SEQUENCE [LARGE SCALE GENOMIC DNA]</scope>
    <source>
        <strain evidence="2">F214-1</strain>
    </source>
</reference>
<name>A0A3F3HEL3_9LACO</name>
<protein>
    <recommendedName>
        <fullName evidence="1">Group II intron-interrupted relaxase LtrB central domain-containing protein</fullName>
    </recommendedName>
</protein>
<organism evidence="2">
    <name type="scientific">Fructobacillus tropaeoli</name>
    <dbReference type="NCBI Taxonomy" id="709323"/>
    <lineage>
        <taxon>Bacteria</taxon>
        <taxon>Bacillati</taxon>
        <taxon>Bacillota</taxon>
        <taxon>Bacilli</taxon>
        <taxon>Lactobacillales</taxon>
        <taxon>Lactobacillaceae</taxon>
        <taxon>Fructobacillus</taxon>
    </lineage>
</organism>
<accession>A0A3F3HEL3</accession>
<evidence type="ECO:0000259" key="1">
    <source>
        <dbReference type="Pfam" id="PF20874"/>
    </source>
</evidence>
<dbReference type="Pfam" id="PF20874">
    <property type="entry name" value="Relaxase_M"/>
    <property type="match status" value="1"/>
</dbReference>
<proteinExistence type="predicted"/>
<gene>
    <name evidence="2" type="ORF">FTRO_0900010</name>
</gene>
<evidence type="ECO:0000313" key="2">
    <source>
        <dbReference type="EMBL" id="GAP05160.1"/>
    </source>
</evidence>
<dbReference type="EMBL" id="DF968167">
    <property type="protein sequence ID" value="GAP05160.1"/>
    <property type="molecule type" value="Genomic_DNA"/>
</dbReference>
<dbReference type="Proteomes" id="UP000064514">
    <property type="component" value="Unassembled WGS sequence"/>
</dbReference>
<sequence length="95" mass="10699">SDDQAQVLIYGSQLDELENGQYAFFVKDNDYYNITRRQKGQGDKRFIKGATLAKQLSRYNGQQPIRKEPVIASLAAKLKALDFYAQHGDGTLRSG</sequence>
<feature type="non-terminal residue" evidence="2">
    <location>
        <position position="1"/>
    </location>
</feature>
<dbReference type="AlphaFoldDB" id="A0A3F3HEL3"/>
<dbReference type="InterPro" id="IPR048299">
    <property type="entry name" value="LtrB_central"/>
</dbReference>
<feature type="domain" description="Group II intron-interrupted relaxase LtrB central" evidence="1">
    <location>
        <begin position="3"/>
        <end position="57"/>
    </location>
</feature>